<keyword evidence="5 10" id="KW-0547">Nucleotide-binding</keyword>
<protein>
    <recommendedName>
        <fullName evidence="2">non-specific serine/threonine protein kinase</fullName>
        <ecNumber evidence="2">2.7.11.1</ecNumber>
    </recommendedName>
</protein>
<dbReference type="Gene3D" id="3.30.200.20">
    <property type="entry name" value="Phosphorylase Kinase, domain 1"/>
    <property type="match status" value="1"/>
</dbReference>
<feature type="region of interest" description="Disordered" evidence="11">
    <location>
        <begin position="328"/>
        <end position="492"/>
    </location>
</feature>
<evidence type="ECO:0000256" key="6">
    <source>
        <dbReference type="ARBA" id="ARBA00022777"/>
    </source>
</evidence>
<dbReference type="GO" id="GO:0035556">
    <property type="term" value="P:intracellular signal transduction"/>
    <property type="evidence" value="ECO:0007669"/>
    <property type="project" value="TreeGrafter"/>
</dbReference>
<evidence type="ECO:0000313" key="13">
    <source>
        <dbReference type="EMBL" id="SAL97397.1"/>
    </source>
</evidence>
<dbReference type="GO" id="GO:0005524">
    <property type="term" value="F:ATP binding"/>
    <property type="evidence" value="ECO:0007669"/>
    <property type="project" value="UniProtKB-UniRule"/>
</dbReference>
<dbReference type="InParanoid" id="A0A168LSB3"/>
<dbReference type="InterPro" id="IPR017441">
    <property type="entry name" value="Protein_kinase_ATP_BS"/>
</dbReference>
<dbReference type="PANTHER" id="PTHR24356:SF163">
    <property type="entry name" value="3-PHOSPHOINOSITIDE-DEPENDENT PROTEIN KINASE 1-RELATED"/>
    <property type="match status" value="1"/>
</dbReference>
<dbReference type="SUPFAM" id="SSF56112">
    <property type="entry name" value="Protein kinase-like (PK-like)"/>
    <property type="match status" value="1"/>
</dbReference>
<keyword evidence="6" id="KW-0418">Kinase</keyword>
<feature type="domain" description="Protein kinase" evidence="12">
    <location>
        <begin position="46"/>
        <end position="260"/>
    </location>
</feature>
<evidence type="ECO:0000256" key="9">
    <source>
        <dbReference type="ARBA" id="ARBA00048679"/>
    </source>
</evidence>
<dbReference type="EMBL" id="LT551793">
    <property type="protein sequence ID" value="SAL97397.1"/>
    <property type="molecule type" value="Genomic_DNA"/>
</dbReference>
<dbReference type="PROSITE" id="PS00107">
    <property type="entry name" value="PROTEIN_KINASE_ATP"/>
    <property type="match status" value="1"/>
</dbReference>
<feature type="compositionally biased region" description="Low complexity" evidence="11">
    <location>
        <begin position="412"/>
        <end position="447"/>
    </location>
</feature>
<dbReference type="PANTHER" id="PTHR24356">
    <property type="entry name" value="SERINE/THREONINE-PROTEIN KINASE"/>
    <property type="match status" value="1"/>
</dbReference>
<dbReference type="FunFam" id="3.30.200.20:FF:000191">
    <property type="entry name" value="3-phosphoinositide-dependent protein kinase 2-like"/>
    <property type="match status" value="1"/>
</dbReference>
<evidence type="ECO:0000256" key="11">
    <source>
        <dbReference type="SAM" id="MobiDB-lite"/>
    </source>
</evidence>
<evidence type="ECO:0000256" key="10">
    <source>
        <dbReference type="PROSITE-ProRule" id="PRU10141"/>
    </source>
</evidence>
<reference evidence="13" key="1">
    <citation type="submission" date="2016-04" db="EMBL/GenBank/DDBJ databases">
        <authorList>
            <person name="Evans L.H."/>
            <person name="Alamgir A."/>
            <person name="Owens N."/>
            <person name="Weber N.D."/>
            <person name="Virtaneva K."/>
            <person name="Barbian K."/>
            <person name="Babar A."/>
            <person name="Rosenke K."/>
        </authorList>
    </citation>
    <scope>NUCLEOTIDE SEQUENCE [LARGE SCALE GENOMIC DNA]</scope>
    <source>
        <strain evidence="13">CBS 101.48</strain>
    </source>
</reference>
<dbReference type="Pfam" id="PF00069">
    <property type="entry name" value="Pkinase"/>
    <property type="match status" value="2"/>
</dbReference>
<gene>
    <name evidence="13" type="primary">ABSGL_02891.1 scaffold 4049</name>
</gene>
<keyword evidence="14" id="KW-1185">Reference proteome</keyword>
<feature type="region of interest" description="Disordered" evidence="11">
    <location>
        <begin position="1"/>
        <end position="35"/>
    </location>
</feature>
<feature type="compositionally biased region" description="Low complexity" evidence="11">
    <location>
        <begin position="345"/>
        <end position="357"/>
    </location>
</feature>
<proteinExistence type="inferred from homology"/>
<feature type="binding site" evidence="10">
    <location>
        <position position="76"/>
    </location>
    <ligand>
        <name>ATP</name>
        <dbReference type="ChEBI" id="CHEBI:30616"/>
    </ligand>
</feature>
<dbReference type="InterPro" id="IPR011009">
    <property type="entry name" value="Kinase-like_dom_sf"/>
</dbReference>
<evidence type="ECO:0000256" key="7">
    <source>
        <dbReference type="ARBA" id="ARBA00022840"/>
    </source>
</evidence>
<evidence type="ECO:0000256" key="5">
    <source>
        <dbReference type="ARBA" id="ARBA00022741"/>
    </source>
</evidence>
<dbReference type="PROSITE" id="PS50011">
    <property type="entry name" value="PROTEIN_KINASE_DOM"/>
    <property type="match status" value="1"/>
</dbReference>
<evidence type="ECO:0000259" key="12">
    <source>
        <dbReference type="PROSITE" id="PS50011"/>
    </source>
</evidence>
<feature type="compositionally biased region" description="Polar residues" evidence="11">
    <location>
        <begin position="454"/>
        <end position="465"/>
    </location>
</feature>
<evidence type="ECO:0000256" key="1">
    <source>
        <dbReference type="ARBA" id="ARBA00010006"/>
    </source>
</evidence>
<dbReference type="OrthoDB" id="347657at2759"/>
<dbReference type="GO" id="GO:0004674">
    <property type="term" value="F:protein serine/threonine kinase activity"/>
    <property type="evidence" value="ECO:0007669"/>
    <property type="project" value="UniProtKB-KW"/>
</dbReference>
<comment type="catalytic activity">
    <reaction evidence="9">
        <text>L-seryl-[protein] + ATP = O-phospho-L-seryl-[protein] + ADP + H(+)</text>
        <dbReference type="Rhea" id="RHEA:17989"/>
        <dbReference type="Rhea" id="RHEA-COMP:9863"/>
        <dbReference type="Rhea" id="RHEA-COMP:11604"/>
        <dbReference type="ChEBI" id="CHEBI:15378"/>
        <dbReference type="ChEBI" id="CHEBI:29999"/>
        <dbReference type="ChEBI" id="CHEBI:30616"/>
        <dbReference type="ChEBI" id="CHEBI:83421"/>
        <dbReference type="ChEBI" id="CHEBI:456216"/>
        <dbReference type="EC" id="2.7.11.1"/>
    </reaction>
</comment>
<comment type="similarity">
    <text evidence="1">Belongs to the protein kinase superfamily. AGC Ser/Thr protein kinase family. PDPK1 subfamily.</text>
</comment>
<organism evidence="13">
    <name type="scientific">Absidia glauca</name>
    <name type="common">Pin mould</name>
    <dbReference type="NCBI Taxonomy" id="4829"/>
    <lineage>
        <taxon>Eukaryota</taxon>
        <taxon>Fungi</taxon>
        <taxon>Fungi incertae sedis</taxon>
        <taxon>Mucoromycota</taxon>
        <taxon>Mucoromycotina</taxon>
        <taxon>Mucoromycetes</taxon>
        <taxon>Mucorales</taxon>
        <taxon>Cunninghamellaceae</taxon>
        <taxon>Absidia</taxon>
    </lineage>
</organism>
<dbReference type="EC" id="2.7.11.1" evidence="2"/>
<accession>A0A168LSB3</accession>
<dbReference type="FunCoup" id="A0A168LSB3">
    <property type="interactions" value="469"/>
</dbReference>
<dbReference type="InterPro" id="IPR050236">
    <property type="entry name" value="Ser_Thr_kinase_AGC"/>
</dbReference>
<evidence type="ECO:0000313" key="14">
    <source>
        <dbReference type="Proteomes" id="UP000078561"/>
    </source>
</evidence>
<sequence length="492" mass="56174">MATPAAEQLPPIDTTNLHPQQPPPPMTDVDDPSHPLYHHRRTVADFDYGEALGEGSYSTVLVARDKKTDKQYAVKKLDKAHIVKNDKVKYVMIERDALSRMNHPGIVKLYWTFRDNRSLYYVIDLAPHGELYTFIRKKPPGIMHQKSYWQWNIYTAEMWYIGTAQYVAPELLRSDPTSKEADWWAFGCVIFQMLSGRSPFKAATDYLIFQKIKNLDYEFPENFPPVAKDLVEQLLVLDADSRLGSEALGGVASIKSHPFFQDVDFEQVFHQPPPPKAQHYMDDWNWQKSQQLNRQKGHLMEPDDGDDGFETWFNGSEQHKVDQILPQQQHYHDQQASPRQRRQQRYQQEQYYREAQSPVDPPTDNPFNDDAAAATPTSITLPADLPPHSLPSSPLDPPSQSDNIDSTLIHPTTSSASSNVTTTARPTTTTTTFSPITDPSSPSSSSPRRPHFIKTNSTQATFSTRHSTHERLGNQSHPPWYKPYLSKMKSNV</sequence>
<dbReference type="STRING" id="4829.A0A168LSB3"/>
<dbReference type="InterPro" id="IPR000719">
    <property type="entry name" value="Prot_kinase_dom"/>
</dbReference>
<keyword evidence="3" id="KW-0723">Serine/threonine-protein kinase</keyword>
<dbReference type="Proteomes" id="UP000078561">
    <property type="component" value="Unassembled WGS sequence"/>
</dbReference>
<evidence type="ECO:0000256" key="3">
    <source>
        <dbReference type="ARBA" id="ARBA00022527"/>
    </source>
</evidence>
<dbReference type="Gene3D" id="1.10.510.10">
    <property type="entry name" value="Transferase(Phosphotransferase) domain 1"/>
    <property type="match status" value="1"/>
</dbReference>
<evidence type="ECO:0000256" key="2">
    <source>
        <dbReference type="ARBA" id="ARBA00012513"/>
    </source>
</evidence>
<comment type="catalytic activity">
    <reaction evidence="8">
        <text>L-threonyl-[protein] + ATP = O-phospho-L-threonyl-[protein] + ADP + H(+)</text>
        <dbReference type="Rhea" id="RHEA:46608"/>
        <dbReference type="Rhea" id="RHEA-COMP:11060"/>
        <dbReference type="Rhea" id="RHEA-COMP:11605"/>
        <dbReference type="ChEBI" id="CHEBI:15378"/>
        <dbReference type="ChEBI" id="CHEBI:30013"/>
        <dbReference type="ChEBI" id="CHEBI:30616"/>
        <dbReference type="ChEBI" id="CHEBI:61977"/>
        <dbReference type="ChEBI" id="CHEBI:456216"/>
        <dbReference type="EC" id="2.7.11.1"/>
    </reaction>
</comment>
<feature type="compositionally biased region" description="Pro residues" evidence="11">
    <location>
        <begin position="384"/>
        <end position="397"/>
    </location>
</feature>
<evidence type="ECO:0000256" key="8">
    <source>
        <dbReference type="ARBA" id="ARBA00047899"/>
    </source>
</evidence>
<evidence type="ECO:0000256" key="4">
    <source>
        <dbReference type="ARBA" id="ARBA00022679"/>
    </source>
</evidence>
<dbReference type="OMA" id="IRKSHIR"/>
<name>A0A168LSB3_ABSGL</name>
<keyword evidence="4" id="KW-0808">Transferase</keyword>
<keyword evidence="7 10" id="KW-0067">ATP-binding</keyword>
<dbReference type="AlphaFoldDB" id="A0A168LSB3"/>